<dbReference type="InterPro" id="IPR031982">
    <property type="entry name" value="PilE-like"/>
</dbReference>
<accession>A0A918P3G9</accession>
<reference evidence="1" key="2">
    <citation type="submission" date="2020-09" db="EMBL/GenBank/DDBJ databases">
        <authorList>
            <person name="Sun Q."/>
            <person name="Kim S."/>
        </authorList>
    </citation>
    <scope>NUCLEOTIDE SEQUENCE</scope>
    <source>
        <strain evidence="1">KCTC 32182</strain>
    </source>
</reference>
<name>A0A918P3G9_9NEIS</name>
<dbReference type="Proteomes" id="UP000645257">
    <property type="component" value="Unassembled WGS sequence"/>
</dbReference>
<evidence type="ECO:0000313" key="1">
    <source>
        <dbReference type="EMBL" id="GGY16770.1"/>
    </source>
</evidence>
<sequence length="128" mass="14431">MLEVMVVLAMMATLLVAATASWRGPVAKVQQAEARSTLVRTAFFLERWYADHRGFTDEGIRWPPLPEDGTKHYRLVFEAQPGNVEPGKFRLYAYPRPGLAADPASWLVLDESAVVRLCQKINGRKQCQ</sequence>
<evidence type="ECO:0000313" key="2">
    <source>
        <dbReference type="Proteomes" id="UP000645257"/>
    </source>
</evidence>
<comment type="caution">
    <text evidence="1">The sequence shown here is derived from an EMBL/GenBank/DDBJ whole genome shotgun (WGS) entry which is preliminary data.</text>
</comment>
<organism evidence="1 2">
    <name type="scientific">Paludibacterium paludis</name>
    <dbReference type="NCBI Taxonomy" id="1225769"/>
    <lineage>
        <taxon>Bacteria</taxon>
        <taxon>Pseudomonadati</taxon>
        <taxon>Pseudomonadota</taxon>
        <taxon>Betaproteobacteria</taxon>
        <taxon>Neisseriales</taxon>
        <taxon>Chromobacteriaceae</taxon>
        <taxon>Paludibacterium</taxon>
    </lineage>
</organism>
<dbReference type="EMBL" id="BMYX01000010">
    <property type="protein sequence ID" value="GGY16770.1"/>
    <property type="molecule type" value="Genomic_DNA"/>
</dbReference>
<protein>
    <submittedName>
        <fullName evidence="1">Uncharacterized protein</fullName>
    </submittedName>
</protein>
<proteinExistence type="predicted"/>
<dbReference type="GO" id="GO:0043683">
    <property type="term" value="P:type IV pilus assembly"/>
    <property type="evidence" value="ECO:0007669"/>
    <property type="project" value="InterPro"/>
</dbReference>
<dbReference type="Pfam" id="PF16732">
    <property type="entry name" value="ComP_DUS"/>
    <property type="match status" value="1"/>
</dbReference>
<reference evidence="1" key="1">
    <citation type="journal article" date="2014" name="Int. J. Syst. Evol. Microbiol.">
        <title>Complete genome sequence of Corynebacterium casei LMG S-19264T (=DSM 44701T), isolated from a smear-ripened cheese.</title>
        <authorList>
            <consortium name="US DOE Joint Genome Institute (JGI-PGF)"/>
            <person name="Walter F."/>
            <person name="Albersmeier A."/>
            <person name="Kalinowski J."/>
            <person name="Ruckert C."/>
        </authorList>
    </citation>
    <scope>NUCLEOTIDE SEQUENCE</scope>
    <source>
        <strain evidence="1">KCTC 32182</strain>
    </source>
</reference>
<dbReference type="SUPFAM" id="SSF54523">
    <property type="entry name" value="Pili subunits"/>
    <property type="match status" value="1"/>
</dbReference>
<dbReference type="Gene3D" id="3.30.700.50">
    <property type="match status" value="1"/>
</dbReference>
<keyword evidence="2" id="KW-1185">Reference proteome</keyword>
<dbReference type="InterPro" id="IPR045584">
    <property type="entry name" value="Pilin-like"/>
</dbReference>
<dbReference type="AlphaFoldDB" id="A0A918P3G9"/>
<gene>
    <name evidence="1" type="ORF">GCM10011289_20210</name>
</gene>